<dbReference type="InterPro" id="IPR003960">
    <property type="entry name" value="ATPase_AAA_CS"/>
</dbReference>
<comment type="similarity">
    <text evidence="16">Belongs to the AAA ATPase family.</text>
</comment>
<dbReference type="GO" id="GO:0030163">
    <property type="term" value="P:protein catabolic process"/>
    <property type="evidence" value="ECO:0007669"/>
    <property type="project" value="UniProtKB-UniRule"/>
</dbReference>
<keyword evidence="11 15" id="KW-1133">Transmembrane helix</keyword>
<dbReference type="Proteomes" id="UP001431532">
    <property type="component" value="Unassembled WGS sequence"/>
</dbReference>
<feature type="transmembrane region" description="Helical" evidence="15">
    <location>
        <begin position="132"/>
        <end position="155"/>
    </location>
</feature>
<dbReference type="InterPro" id="IPR005936">
    <property type="entry name" value="FtsH"/>
</dbReference>
<dbReference type="PANTHER" id="PTHR23076:SF113">
    <property type="entry name" value="ATP-DEPENDENT ZINC METALLOPROTEASE FTSH 1, CHLOROPLASTIC-RELATED"/>
    <property type="match status" value="1"/>
</dbReference>
<comment type="function">
    <text evidence="15">Acts as a processive, ATP-dependent zinc metallopeptidase for both cytoplasmic and membrane proteins. Plays a role in the quality control of integral membrane proteins.</text>
</comment>
<evidence type="ECO:0000256" key="1">
    <source>
        <dbReference type="ARBA" id="ARBA00004370"/>
    </source>
</evidence>
<keyword evidence="19" id="KW-1185">Reference proteome</keyword>
<dbReference type="Gene3D" id="3.40.50.300">
    <property type="entry name" value="P-loop containing nucleotide triphosphate hydrolases"/>
    <property type="match status" value="1"/>
</dbReference>
<evidence type="ECO:0000256" key="12">
    <source>
        <dbReference type="ARBA" id="ARBA00023049"/>
    </source>
</evidence>
<reference evidence="18" key="1">
    <citation type="submission" date="2023-05" db="EMBL/GenBank/DDBJ databases">
        <title>Mariniplasma microaerophilum sp. nov., a novel anaerobic mollicute isolated from terrestrial mud volcano, Taman Peninsula, Russia.</title>
        <authorList>
            <person name="Khomyakova M.A."/>
            <person name="Merkel A.Y."/>
            <person name="Slobodkin A.I."/>
        </authorList>
    </citation>
    <scope>NUCLEOTIDE SEQUENCE</scope>
    <source>
        <strain evidence="18">M4Ah</strain>
    </source>
</reference>
<keyword evidence="8 15" id="KW-0378">Hydrolase</keyword>
<feature type="binding site" evidence="15">
    <location>
        <position position="450"/>
    </location>
    <ligand>
        <name>Zn(2+)</name>
        <dbReference type="ChEBI" id="CHEBI:29105"/>
        <note>catalytic</note>
    </ligand>
</feature>
<name>A0AAW6U2H2_9MOLU</name>
<dbReference type="InterPro" id="IPR003959">
    <property type="entry name" value="ATPase_AAA_core"/>
</dbReference>
<evidence type="ECO:0000256" key="14">
    <source>
        <dbReference type="ARBA" id="ARBA00061570"/>
    </source>
</evidence>
<evidence type="ECO:0000256" key="16">
    <source>
        <dbReference type="RuleBase" id="RU003651"/>
    </source>
</evidence>
<comment type="cofactor">
    <cofactor evidence="15">
        <name>Zn(2+)</name>
        <dbReference type="ChEBI" id="CHEBI:29105"/>
    </cofactor>
    <text evidence="15">Binds 1 zinc ion per subunit.</text>
</comment>
<dbReference type="Gene3D" id="1.10.8.60">
    <property type="match status" value="1"/>
</dbReference>
<evidence type="ECO:0000256" key="11">
    <source>
        <dbReference type="ARBA" id="ARBA00022989"/>
    </source>
</evidence>
<evidence type="ECO:0000256" key="4">
    <source>
        <dbReference type="ARBA" id="ARBA00022670"/>
    </source>
</evidence>
<dbReference type="PANTHER" id="PTHR23076">
    <property type="entry name" value="METALLOPROTEASE M41 FTSH"/>
    <property type="match status" value="1"/>
</dbReference>
<dbReference type="GO" id="GO:0006508">
    <property type="term" value="P:proteolysis"/>
    <property type="evidence" value="ECO:0007669"/>
    <property type="project" value="UniProtKB-KW"/>
</dbReference>
<evidence type="ECO:0000256" key="13">
    <source>
        <dbReference type="ARBA" id="ARBA00023136"/>
    </source>
</evidence>
<dbReference type="AlphaFoldDB" id="A0AAW6U2H2"/>
<feature type="active site" evidence="15">
    <location>
        <position position="447"/>
    </location>
</feature>
<dbReference type="Gene3D" id="1.20.58.760">
    <property type="entry name" value="Peptidase M41"/>
    <property type="match status" value="1"/>
</dbReference>
<proteinExistence type="inferred from homology"/>
<evidence type="ECO:0000256" key="8">
    <source>
        <dbReference type="ARBA" id="ARBA00022801"/>
    </source>
</evidence>
<comment type="subunit">
    <text evidence="15">Homohexamer.</text>
</comment>
<gene>
    <name evidence="15 18" type="primary">ftsH</name>
    <name evidence="18" type="ORF">QJ521_01220</name>
</gene>
<dbReference type="Pfam" id="PF17862">
    <property type="entry name" value="AAA_lid_3"/>
    <property type="match status" value="1"/>
</dbReference>
<dbReference type="SUPFAM" id="SSF52540">
    <property type="entry name" value="P-loop containing nucleoside triphosphate hydrolases"/>
    <property type="match status" value="1"/>
</dbReference>
<evidence type="ECO:0000256" key="3">
    <source>
        <dbReference type="ARBA" id="ARBA00022475"/>
    </source>
</evidence>
<comment type="subcellular location">
    <subcellularLocation>
        <location evidence="15">Cell membrane</location>
        <topology evidence="15">Multi-pass membrane protein</topology>
        <orientation evidence="15">Cytoplasmic side</orientation>
    </subcellularLocation>
    <subcellularLocation>
        <location evidence="1">Membrane</location>
    </subcellularLocation>
</comment>
<comment type="caution">
    <text evidence="18">The sequence shown here is derived from an EMBL/GenBank/DDBJ whole genome shotgun (WGS) entry which is preliminary data.</text>
</comment>
<comment type="similarity">
    <text evidence="14 15">In the central section; belongs to the AAA ATPase family.</text>
</comment>
<dbReference type="FunFam" id="1.20.58.760:FF:000001">
    <property type="entry name" value="ATP-dependent zinc metalloprotease FtsH"/>
    <property type="match status" value="1"/>
</dbReference>
<feature type="transmembrane region" description="Helical" evidence="15">
    <location>
        <begin position="21"/>
        <end position="39"/>
    </location>
</feature>
<dbReference type="EMBL" id="JASCXW010000002">
    <property type="protein sequence ID" value="MDI6452168.1"/>
    <property type="molecule type" value="Genomic_DNA"/>
</dbReference>
<dbReference type="InterPro" id="IPR003593">
    <property type="entry name" value="AAA+_ATPase"/>
</dbReference>
<dbReference type="SUPFAM" id="SSF140990">
    <property type="entry name" value="FtsH protease domain-like"/>
    <property type="match status" value="1"/>
</dbReference>
<dbReference type="GO" id="GO:0008270">
    <property type="term" value="F:zinc ion binding"/>
    <property type="evidence" value="ECO:0007669"/>
    <property type="project" value="UniProtKB-UniRule"/>
</dbReference>
<dbReference type="NCBIfam" id="TIGR01241">
    <property type="entry name" value="FtsH_fam"/>
    <property type="match status" value="1"/>
</dbReference>
<sequence>MNPNPRRQDPKKKIEYRKKPDYLIMLFTLIIVIGVFLFLRDALQGEVATLNTSEITQAAESNYIASIEYTPVGGDNYYLVQIKGTFRDGSAAVTFYGTSSFEGIIHIDDAQQILITVENNGGATTITPRSGITIWTVLINLVPIILVLVILFIIFRNANNQNSKAFDFAKNRAKLNREKAITFKDVAGMDEEKQEMEELIDFLKAPKKYVDMGARIPKGVLLVGSPGTGKTLLARAVSGEANVPFFSISGSDFVEMFVGVGASRVRDLFKVAKENSPCIIFMDEIDAVGRQRGAGLGGGHDEREQTLNQLLVEMDGFTTNMGIIIMAATNRPDVLDPALLRPGRFDRQITISLPDVRGREAILKVHARNKKLDPKIKLSEFASRIPGFSGADIENLLNEAALLAARDNRTLIAEQDMDEAIDRVMMGPAKKSRKYSVDEKRTVAYHEAGHAVIGLKLEDANIVQKVTIIPRGRAGGYNLMVPIEEKFLETKKSLIARITSYLGGRVAEEIIFDTVTTGAYNDFQVATRIARSMVTEYGMSDLGPIQYESSGGNVFLGRDYFKEKNFSDQVAHEIDKEVRHIITQCFEKAKNIIESNRDLLDLIAKYLIEVETLTKQDIDEIVSTGELSWWKEKKELNGDAA</sequence>
<protein>
    <recommendedName>
        <fullName evidence="15">ATP-dependent zinc metalloprotease FtsH</fullName>
        <ecNumber evidence="15">3.4.24.-</ecNumber>
    </recommendedName>
</protein>
<evidence type="ECO:0000256" key="9">
    <source>
        <dbReference type="ARBA" id="ARBA00022833"/>
    </source>
</evidence>
<dbReference type="GO" id="GO:0005886">
    <property type="term" value="C:plasma membrane"/>
    <property type="evidence" value="ECO:0007669"/>
    <property type="project" value="UniProtKB-SubCell"/>
</dbReference>
<feature type="domain" description="AAA+ ATPase" evidence="17">
    <location>
        <begin position="216"/>
        <end position="355"/>
    </location>
</feature>
<evidence type="ECO:0000259" key="17">
    <source>
        <dbReference type="SMART" id="SM00382"/>
    </source>
</evidence>
<keyword evidence="5 15" id="KW-0812">Transmembrane</keyword>
<keyword evidence="13 15" id="KW-0472">Membrane</keyword>
<dbReference type="InterPro" id="IPR027417">
    <property type="entry name" value="P-loop_NTPase"/>
</dbReference>
<keyword evidence="7 15" id="KW-0547">Nucleotide-binding</keyword>
<evidence type="ECO:0000256" key="5">
    <source>
        <dbReference type="ARBA" id="ARBA00022692"/>
    </source>
</evidence>
<keyword evidence="6 15" id="KW-0479">Metal-binding</keyword>
<evidence type="ECO:0000256" key="15">
    <source>
        <dbReference type="HAMAP-Rule" id="MF_01458"/>
    </source>
</evidence>
<evidence type="ECO:0000256" key="7">
    <source>
        <dbReference type="ARBA" id="ARBA00022741"/>
    </source>
</evidence>
<dbReference type="PROSITE" id="PS00674">
    <property type="entry name" value="AAA"/>
    <property type="match status" value="1"/>
</dbReference>
<dbReference type="CDD" id="cd19501">
    <property type="entry name" value="RecA-like_FtsH"/>
    <property type="match status" value="1"/>
</dbReference>
<dbReference type="FunFam" id="3.40.50.300:FF:000001">
    <property type="entry name" value="ATP-dependent zinc metalloprotease FtsH"/>
    <property type="match status" value="1"/>
</dbReference>
<keyword evidence="3 15" id="KW-1003">Cell membrane</keyword>
<evidence type="ECO:0000256" key="10">
    <source>
        <dbReference type="ARBA" id="ARBA00022840"/>
    </source>
</evidence>
<dbReference type="FunFam" id="1.10.8.60:FF:000001">
    <property type="entry name" value="ATP-dependent zinc metalloprotease FtsH"/>
    <property type="match status" value="1"/>
</dbReference>
<organism evidence="18 19">
    <name type="scientific">Peloplasma aerotolerans</name>
    <dbReference type="NCBI Taxonomy" id="3044389"/>
    <lineage>
        <taxon>Bacteria</taxon>
        <taxon>Bacillati</taxon>
        <taxon>Mycoplasmatota</taxon>
        <taxon>Mollicutes</taxon>
        <taxon>Acholeplasmatales</taxon>
        <taxon>Acholeplasmataceae</taxon>
        <taxon>Peloplasma</taxon>
    </lineage>
</organism>
<evidence type="ECO:0000256" key="2">
    <source>
        <dbReference type="ARBA" id="ARBA00010044"/>
    </source>
</evidence>
<dbReference type="InterPro" id="IPR041569">
    <property type="entry name" value="AAA_lid_3"/>
</dbReference>
<feature type="binding site" evidence="15">
    <location>
        <begin position="224"/>
        <end position="231"/>
    </location>
    <ligand>
        <name>ATP</name>
        <dbReference type="ChEBI" id="CHEBI:30616"/>
    </ligand>
</feature>
<dbReference type="Pfam" id="PF01434">
    <property type="entry name" value="Peptidase_M41"/>
    <property type="match status" value="1"/>
</dbReference>
<dbReference type="InterPro" id="IPR000642">
    <property type="entry name" value="Peptidase_M41"/>
</dbReference>
<dbReference type="GO" id="GO:0005524">
    <property type="term" value="F:ATP binding"/>
    <property type="evidence" value="ECO:0007669"/>
    <property type="project" value="UniProtKB-UniRule"/>
</dbReference>
<dbReference type="RefSeq" id="WP_282838583.1">
    <property type="nucleotide sequence ID" value="NZ_JASCXW010000002.1"/>
</dbReference>
<evidence type="ECO:0000313" key="18">
    <source>
        <dbReference type="EMBL" id="MDI6452168.1"/>
    </source>
</evidence>
<keyword evidence="10 15" id="KW-0067">ATP-binding</keyword>
<comment type="similarity">
    <text evidence="2 15">In the C-terminal section; belongs to the peptidase M41 family.</text>
</comment>
<dbReference type="HAMAP" id="MF_01458">
    <property type="entry name" value="FtsH"/>
    <property type="match status" value="1"/>
</dbReference>
<feature type="binding site" evidence="15">
    <location>
        <position position="522"/>
    </location>
    <ligand>
        <name>Zn(2+)</name>
        <dbReference type="ChEBI" id="CHEBI:29105"/>
        <note>catalytic</note>
    </ligand>
</feature>
<dbReference type="GO" id="GO:0004176">
    <property type="term" value="F:ATP-dependent peptidase activity"/>
    <property type="evidence" value="ECO:0007669"/>
    <property type="project" value="InterPro"/>
</dbReference>
<feature type="binding site" evidence="15">
    <location>
        <position position="446"/>
    </location>
    <ligand>
        <name>Zn(2+)</name>
        <dbReference type="ChEBI" id="CHEBI:29105"/>
        <note>catalytic</note>
    </ligand>
</feature>
<dbReference type="SMART" id="SM00382">
    <property type="entry name" value="AAA"/>
    <property type="match status" value="1"/>
</dbReference>
<dbReference type="GO" id="GO:0004222">
    <property type="term" value="F:metalloendopeptidase activity"/>
    <property type="evidence" value="ECO:0007669"/>
    <property type="project" value="InterPro"/>
</dbReference>
<keyword evidence="12 15" id="KW-0482">Metalloprotease</keyword>
<dbReference type="EC" id="3.4.24.-" evidence="15"/>
<accession>A0AAW6U2H2</accession>
<keyword evidence="4 15" id="KW-0645">Protease</keyword>
<dbReference type="GO" id="GO:0016887">
    <property type="term" value="F:ATP hydrolysis activity"/>
    <property type="evidence" value="ECO:0007669"/>
    <property type="project" value="UniProtKB-UniRule"/>
</dbReference>
<dbReference type="InterPro" id="IPR037219">
    <property type="entry name" value="Peptidase_M41-like"/>
</dbReference>
<dbReference type="Pfam" id="PF00004">
    <property type="entry name" value="AAA"/>
    <property type="match status" value="1"/>
</dbReference>
<keyword evidence="9 15" id="KW-0862">Zinc</keyword>
<evidence type="ECO:0000313" key="19">
    <source>
        <dbReference type="Proteomes" id="UP001431532"/>
    </source>
</evidence>
<evidence type="ECO:0000256" key="6">
    <source>
        <dbReference type="ARBA" id="ARBA00022723"/>
    </source>
</evidence>